<dbReference type="EMBL" id="LGAV01000008">
    <property type="protein sequence ID" value="KOS12849.1"/>
    <property type="molecule type" value="Genomic_DNA"/>
</dbReference>
<dbReference type="VEuPathDB" id="FungiDB:Malapachy_0522"/>
<dbReference type="Proteomes" id="UP000037751">
    <property type="component" value="Unassembled WGS sequence"/>
</dbReference>
<dbReference type="RefSeq" id="XP_017990481.1">
    <property type="nucleotide sequence ID" value="XM_018135039.1"/>
</dbReference>
<dbReference type="AlphaFoldDB" id="A0A0M9VN18"/>
<dbReference type="OrthoDB" id="2017974at2759"/>
<name>A0A0M9VN18_9BASI</name>
<comment type="caution">
    <text evidence="2">The sequence shown here is derived from an EMBL/GenBank/DDBJ whole genome shotgun (WGS) entry which is preliminary data.</text>
</comment>
<keyword evidence="3" id="KW-1185">Reference proteome</keyword>
<protein>
    <submittedName>
        <fullName evidence="2">Uncharacterized protein</fullName>
    </submittedName>
</protein>
<accession>A0A0M9VN18</accession>
<evidence type="ECO:0000313" key="3">
    <source>
        <dbReference type="Proteomes" id="UP000037751"/>
    </source>
</evidence>
<sequence>MSTYADYFNAQYRGDMPSGPVRLTISKNESDMQDDMWGQEQNTEHLIMEELMDQEDDVESGDATAYSSSTAHRSHPVSSDLNPGILPYMEWIPTQSLVWVIDTYVTG</sequence>
<feature type="compositionally biased region" description="Polar residues" evidence="1">
    <location>
        <begin position="65"/>
        <end position="78"/>
    </location>
</feature>
<evidence type="ECO:0000256" key="1">
    <source>
        <dbReference type="SAM" id="MobiDB-lite"/>
    </source>
</evidence>
<organism evidence="2 3">
    <name type="scientific">Malassezia pachydermatis</name>
    <dbReference type="NCBI Taxonomy" id="77020"/>
    <lineage>
        <taxon>Eukaryota</taxon>
        <taxon>Fungi</taxon>
        <taxon>Dikarya</taxon>
        <taxon>Basidiomycota</taxon>
        <taxon>Ustilaginomycotina</taxon>
        <taxon>Malasseziomycetes</taxon>
        <taxon>Malasseziales</taxon>
        <taxon>Malasseziaceae</taxon>
        <taxon>Malassezia</taxon>
    </lineage>
</organism>
<gene>
    <name evidence="2" type="ORF">Malapachy_0522</name>
</gene>
<evidence type="ECO:0000313" key="2">
    <source>
        <dbReference type="EMBL" id="KOS12849.1"/>
    </source>
</evidence>
<dbReference type="GeneID" id="28726914"/>
<proteinExistence type="predicted"/>
<reference evidence="2 3" key="1">
    <citation type="submission" date="2015-07" db="EMBL/GenBank/DDBJ databases">
        <title>Draft Genome Sequence of Malassezia furfur CBS1878 and Malassezia pachydermatis CBS1879.</title>
        <authorList>
            <person name="Triana S."/>
            <person name="Ohm R."/>
            <person name="Gonzalez A."/>
            <person name="DeCock H."/>
            <person name="Restrepo S."/>
            <person name="Celis A."/>
        </authorList>
    </citation>
    <scope>NUCLEOTIDE SEQUENCE [LARGE SCALE GENOMIC DNA]</scope>
    <source>
        <strain evidence="2 3">CBS 1879</strain>
    </source>
</reference>
<feature type="region of interest" description="Disordered" evidence="1">
    <location>
        <begin position="53"/>
        <end position="78"/>
    </location>
</feature>